<comment type="caution">
    <text evidence="2">The sequence shown here is derived from an EMBL/GenBank/DDBJ whole genome shotgun (WGS) entry which is preliminary data.</text>
</comment>
<dbReference type="Gene3D" id="1.10.150.20">
    <property type="entry name" value="5' to 3' exonuclease, C-terminal subdomain"/>
    <property type="match status" value="1"/>
</dbReference>
<keyword evidence="2" id="KW-0240">DNA-directed RNA polymerase</keyword>
<feature type="domain" description="RNA polymerase alpha subunit C-terminal" evidence="1">
    <location>
        <begin position="10"/>
        <end position="66"/>
    </location>
</feature>
<dbReference type="RefSeq" id="WP_304212294.1">
    <property type="nucleotide sequence ID" value="NZ_JBHUEK010000007.1"/>
</dbReference>
<proteinExistence type="predicted"/>
<reference evidence="3" key="1">
    <citation type="journal article" date="2019" name="Int. J. Syst. Evol. Microbiol.">
        <title>The Global Catalogue of Microorganisms (GCM) 10K type strain sequencing project: providing services to taxonomists for standard genome sequencing and annotation.</title>
        <authorList>
            <consortium name="The Broad Institute Genomics Platform"/>
            <consortium name="The Broad Institute Genome Sequencing Center for Infectious Disease"/>
            <person name="Wu L."/>
            <person name="Ma J."/>
        </authorList>
    </citation>
    <scope>NUCLEOTIDE SEQUENCE [LARGE SCALE GENOMIC DNA]</scope>
    <source>
        <strain evidence="3">CCUG 15531</strain>
    </source>
</reference>
<dbReference type="SUPFAM" id="SSF47789">
    <property type="entry name" value="C-terminal domain of RNA polymerase alpha subunit"/>
    <property type="match status" value="1"/>
</dbReference>
<name>A0ABW4MJG9_9BACI</name>
<gene>
    <name evidence="2" type="ORF">ACFSFW_03105</name>
</gene>
<protein>
    <submittedName>
        <fullName evidence="2">DNA-directed RNA polymerase subunit alpha C-terminal domain-containing protein</fullName>
    </submittedName>
</protein>
<dbReference type="GO" id="GO:0000428">
    <property type="term" value="C:DNA-directed RNA polymerase complex"/>
    <property type="evidence" value="ECO:0007669"/>
    <property type="project" value="UniProtKB-KW"/>
</dbReference>
<dbReference type="Pfam" id="PF03118">
    <property type="entry name" value="RNA_pol_A_CTD"/>
    <property type="match status" value="1"/>
</dbReference>
<dbReference type="EMBL" id="JBHUEK010000007">
    <property type="protein sequence ID" value="MFD1777641.1"/>
    <property type="molecule type" value="Genomic_DNA"/>
</dbReference>
<keyword evidence="2" id="KW-0804">Transcription</keyword>
<dbReference type="Proteomes" id="UP001597227">
    <property type="component" value="Unassembled WGS sequence"/>
</dbReference>
<accession>A0ABW4MJG9</accession>
<sequence length="76" mass="8354">MKNGDEKGVFLLSEIDELKLSKPALRALRGAGYIMLEQFTKLTEREVLALHGVGPTAIREIRLALGEKGLAFKTEA</sequence>
<evidence type="ECO:0000313" key="3">
    <source>
        <dbReference type="Proteomes" id="UP001597227"/>
    </source>
</evidence>
<evidence type="ECO:0000259" key="1">
    <source>
        <dbReference type="Pfam" id="PF03118"/>
    </source>
</evidence>
<keyword evidence="3" id="KW-1185">Reference proteome</keyword>
<organism evidence="2 3">
    <name type="scientific">Fredinandcohnia salidurans</name>
    <dbReference type="NCBI Taxonomy" id="2595041"/>
    <lineage>
        <taxon>Bacteria</taxon>
        <taxon>Bacillati</taxon>
        <taxon>Bacillota</taxon>
        <taxon>Bacilli</taxon>
        <taxon>Bacillales</taxon>
        <taxon>Bacillaceae</taxon>
        <taxon>Fredinandcohnia</taxon>
    </lineage>
</organism>
<dbReference type="InterPro" id="IPR011260">
    <property type="entry name" value="RNAP_asu_C"/>
</dbReference>
<evidence type="ECO:0000313" key="2">
    <source>
        <dbReference type="EMBL" id="MFD1777641.1"/>
    </source>
</evidence>